<sequence>MSDDVDLDEFGIFDNELLQRRWQELALELAPTLPGTWRLRGHGWHRVLVREPVEWTATWIGFDRSAFSERGRFIAGVEPLVQPTFSWALSFGLTMDAVRGGPMRVDLRDDSAAQDLATFVHDAALAELDRWTVERFASAAEKSLTRPLERRRPPHYWLMTPGWRVLLDTGDPREVLDDVAAFLRSRDSDERLGFYLTLCDHWESGGRPEALAFLESDRVRKVAAAFSEH</sequence>
<gene>
    <name evidence="1" type="ORF">ACFQZM_36365</name>
</gene>
<evidence type="ECO:0000313" key="1">
    <source>
        <dbReference type="EMBL" id="MFD0690012.1"/>
    </source>
</evidence>
<reference evidence="2" key="1">
    <citation type="journal article" date="2019" name="Int. J. Syst. Evol. Microbiol.">
        <title>The Global Catalogue of Microorganisms (GCM) 10K type strain sequencing project: providing services to taxonomists for standard genome sequencing and annotation.</title>
        <authorList>
            <consortium name="The Broad Institute Genomics Platform"/>
            <consortium name="The Broad Institute Genome Sequencing Center for Infectious Disease"/>
            <person name="Wu L."/>
            <person name="Ma J."/>
        </authorList>
    </citation>
    <scope>NUCLEOTIDE SEQUENCE [LARGE SCALE GENOMIC DNA]</scope>
    <source>
        <strain evidence="2">JCM 9371</strain>
    </source>
</reference>
<dbReference type="RefSeq" id="WP_131759396.1">
    <property type="nucleotide sequence ID" value="NZ_CAACUY010000076.1"/>
</dbReference>
<evidence type="ECO:0008006" key="3">
    <source>
        <dbReference type="Google" id="ProtNLM"/>
    </source>
</evidence>
<keyword evidence="2" id="KW-1185">Reference proteome</keyword>
<proteinExistence type="predicted"/>
<name>A0ABW2XVZ1_9ACTN</name>
<accession>A0ABW2XVZ1</accession>
<dbReference type="EMBL" id="JBHTGP010000018">
    <property type="protein sequence ID" value="MFD0690012.1"/>
    <property type="molecule type" value="Genomic_DNA"/>
</dbReference>
<evidence type="ECO:0000313" key="2">
    <source>
        <dbReference type="Proteomes" id="UP001597063"/>
    </source>
</evidence>
<dbReference type="Proteomes" id="UP001597063">
    <property type="component" value="Unassembled WGS sequence"/>
</dbReference>
<protein>
    <recommendedName>
        <fullName evidence="3">DUF4304 domain-containing protein</fullName>
    </recommendedName>
</protein>
<comment type="caution">
    <text evidence="1">The sequence shown here is derived from an EMBL/GenBank/DDBJ whole genome shotgun (WGS) entry which is preliminary data.</text>
</comment>
<organism evidence="1 2">
    <name type="scientific">Actinomadura fibrosa</name>
    <dbReference type="NCBI Taxonomy" id="111802"/>
    <lineage>
        <taxon>Bacteria</taxon>
        <taxon>Bacillati</taxon>
        <taxon>Actinomycetota</taxon>
        <taxon>Actinomycetes</taxon>
        <taxon>Streptosporangiales</taxon>
        <taxon>Thermomonosporaceae</taxon>
        <taxon>Actinomadura</taxon>
    </lineage>
</organism>